<keyword evidence="3" id="KW-1185">Reference proteome</keyword>
<reference evidence="2 3" key="1">
    <citation type="submission" date="2018-06" db="EMBL/GenBank/DDBJ databases">
        <title>Azoarcus communis strain SWub3 genome.</title>
        <authorList>
            <person name="Zorraquino Salvo V."/>
            <person name="Toubiana D."/>
            <person name="Blumwald E."/>
        </authorList>
    </citation>
    <scope>NUCLEOTIDE SEQUENCE [LARGE SCALE GENOMIC DNA]</scope>
    <source>
        <strain evidence="2 3">SWub3</strain>
    </source>
</reference>
<organism evidence="2 3">
    <name type="scientific">Parazoarcus communis SWub3 = DSM 12120</name>
    <dbReference type="NCBI Taxonomy" id="1121029"/>
    <lineage>
        <taxon>Bacteria</taxon>
        <taxon>Pseudomonadati</taxon>
        <taxon>Pseudomonadota</taxon>
        <taxon>Betaproteobacteria</taxon>
        <taxon>Rhodocyclales</taxon>
        <taxon>Zoogloeaceae</taxon>
        <taxon>Parazoarcus</taxon>
    </lineage>
</organism>
<dbReference type="Pfam" id="PF05144">
    <property type="entry name" value="Phage_CRI"/>
    <property type="match status" value="1"/>
</dbReference>
<dbReference type="InterPro" id="IPR022686">
    <property type="entry name" value="G2P_N"/>
</dbReference>
<dbReference type="GO" id="GO:0006260">
    <property type="term" value="P:DNA replication"/>
    <property type="evidence" value="ECO:0007669"/>
    <property type="project" value="InterPro"/>
</dbReference>
<accession>A0A323URA8</accession>
<dbReference type="OrthoDB" id="6835686at2"/>
<comment type="caution">
    <text evidence="2">The sequence shown here is derived from an EMBL/GenBank/DDBJ whole genome shotgun (WGS) entry which is preliminary data.</text>
</comment>
<name>A0A323URA8_9RHOO</name>
<dbReference type="AlphaFoldDB" id="A0A323URA8"/>
<dbReference type="RefSeq" id="WP_110528461.1">
    <property type="nucleotide sequence ID" value="NZ_QKOE01000019.1"/>
</dbReference>
<dbReference type="Proteomes" id="UP000248259">
    <property type="component" value="Unassembled WGS sequence"/>
</dbReference>
<feature type="domain" description="Replication-associated protein G2P N-terminal" evidence="1">
    <location>
        <begin position="35"/>
        <end position="234"/>
    </location>
</feature>
<evidence type="ECO:0000259" key="1">
    <source>
        <dbReference type="Pfam" id="PF05144"/>
    </source>
</evidence>
<dbReference type="EMBL" id="QKOE01000019">
    <property type="protein sequence ID" value="PZA14969.1"/>
    <property type="molecule type" value="Genomic_DNA"/>
</dbReference>
<gene>
    <name evidence="2" type="ORF">DNK49_19195</name>
</gene>
<protein>
    <recommendedName>
        <fullName evidence="1">Replication-associated protein G2P N-terminal domain-containing protein</fullName>
    </recommendedName>
</protein>
<evidence type="ECO:0000313" key="2">
    <source>
        <dbReference type="EMBL" id="PZA14969.1"/>
    </source>
</evidence>
<proteinExistence type="predicted"/>
<evidence type="ECO:0000313" key="3">
    <source>
        <dbReference type="Proteomes" id="UP000248259"/>
    </source>
</evidence>
<sequence length="335" mass="38286">MITLLNPSKPLNPVHPVGVICDWMKGVHRYKEPVQPWEAGRTLKIDRDGAIEWETQDWDTIRCPSSDTSLRIKCDGQKLYFSGNIGRFQRSGNLYGLTVAQCIDKWAEVLRNLGFQLMGFGSLFAEDTPSEWGTRLTRIDLAGNYDVSDFAAWCRALLLRPIGRKHPAPGKFGPTWGYDSKRAQWWKFKIYDKDAEQAGERKPRSGRTRARGEVQLGSQWLKREGLHKVKAWTQEGEDMGKVIYGRFAADLFREPPSVEDWSELPPRLRQYAILWRDGTDIRTLFAHDSSYCRIKSKLKDHGIDIGVPCNVTALVQRSRVVEVRPLDALYSVFAA</sequence>